<dbReference type="OrthoDB" id="1600564at2759"/>
<dbReference type="GO" id="GO:0016788">
    <property type="term" value="F:hydrolase activity, acting on ester bonds"/>
    <property type="evidence" value="ECO:0007669"/>
    <property type="project" value="InterPro"/>
</dbReference>
<evidence type="ECO:0000313" key="5">
    <source>
        <dbReference type="EMBL" id="PON99078.1"/>
    </source>
</evidence>
<dbReference type="Proteomes" id="UP000237000">
    <property type="component" value="Unassembled WGS sequence"/>
</dbReference>
<dbReference type="InterPro" id="IPR036514">
    <property type="entry name" value="SGNH_hydro_sf"/>
</dbReference>
<evidence type="ECO:0000256" key="3">
    <source>
        <dbReference type="ARBA" id="ARBA00022801"/>
    </source>
</evidence>
<dbReference type="InParanoid" id="A0A2P5FMP6"/>
<evidence type="ECO:0000256" key="4">
    <source>
        <dbReference type="ARBA" id="ARBA00023180"/>
    </source>
</evidence>
<name>A0A2P5FMP6_TREOI</name>
<keyword evidence="2" id="KW-0732">Signal</keyword>
<gene>
    <name evidence="5" type="ORF">TorRG33x02_053150</name>
</gene>
<comment type="caution">
    <text evidence="5">The sequence shown here is derived from an EMBL/GenBank/DDBJ whole genome shotgun (WGS) entry which is preliminary data.</text>
</comment>
<evidence type="ECO:0000256" key="1">
    <source>
        <dbReference type="ARBA" id="ARBA00008668"/>
    </source>
</evidence>
<dbReference type="PANTHER" id="PTHR22835:SF514">
    <property type="entry name" value="GDSL-LIKE LIPASE_ACYLHYDROLASE SUPERFAMILY PROTEIN ISOFORM 1"/>
    <property type="match status" value="1"/>
</dbReference>
<reference evidence="6" key="1">
    <citation type="submission" date="2016-06" db="EMBL/GenBank/DDBJ databases">
        <title>Parallel loss of symbiosis genes in relatives of nitrogen-fixing non-legume Parasponia.</title>
        <authorList>
            <person name="Van Velzen R."/>
            <person name="Holmer R."/>
            <person name="Bu F."/>
            <person name="Rutten L."/>
            <person name="Van Zeijl A."/>
            <person name="Liu W."/>
            <person name="Santuari L."/>
            <person name="Cao Q."/>
            <person name="Sharma T."/>
            <person name="Shen D."/>
            <person name="Roswanjaya Y."/>
            <person name="Wardhani T."/>
            <person name="Kalhor M.S."/>
            <person name="Jansen J."/>
            <person name="Van den Hoogen J."/>
            <person name="Gungor B."/>
            <person name="Hartog M."/>
            <person name="Hontelez J."/>
            <person name="Verver J."/>
            <person name="Yang W.-C."/>
            <person name="Schijlen E."/>
            <person name="Repin R."/>
            <person name="Schilthuizen M."/>
            <person name="Schranz E."/>
            <person name="Heidstra R."/>
            <person name="Miyata K."/>
            <person name="Fedorova E."/>
            <person name="Kohlen W."/>
            <person name="Bisseling T."/>
            <person name="Smit S."/>
            <person name="Geurts R."/>
        </authorList>
    </citation>
    <scope>NUCLEOTIDE SEQUENCE [LARGE SCALE GENOMIC DNA]</scope>
    <source>
        <strain evidence="6">cv. RG33-2</strain>
    </source>
</reference>
<keyword evidence="4" id="KW-0325">Glycoprotein</keyword>
<protein>
    <submittedName>
        <fullName evidence="5">Lipase</fullName>
    </submittedName>
</protein>
<dbReference type="InterPro" id="IPR035669">
    <property type="entry name" value="SGNH_plant_lipase-like"/>
</dbReference>
<keyword evidence="3" id="KW-0378">Hydrolase</keyword>
<organism evidence="5 6">
    <name type="scientific">Trema orientale</name>
    <name type="common">Charcoal tree</name>
    <name type="synonym">Celtis orientalis</name>
    <dbReference type="NCBI Taxonomy" id="63057"/>
    <lineage>
        <taxon>Eukaryota</taxon>
        <taxon>Viridiplantae</taxon>
        <taxon>Streptophyta</taxon>
        <taxon>Embryophyta</taxon>
        <taxon>Tracheophyta</taxon>
        <taxon>Spermatophyta</taxon>
        <taxon>Magnoliopsida</taxon>
        <taxon>eudicotyledons</taxon>
        <taxon>Gunneridae</taxon>
        <taxon>Pentapetalae</taxon>
        <taxon>rosids</taxon>
        <taxon>fabids</taxon>
        <taxon>Rosales</taxon>
        <taxon>Cannabaceae</taxon>
        <taxon>Trema</taxon>
    </lineage>
</organism>
<dbReference type="CDD" id="cd01837">
    <property type="entry name" value="SGNH_plant_lipase_like"/>
    <property type="match status" value="1"/>
</dbReference>
<evidence type="ECO:0000256" key="2">
    <source>
        <dbReference type="ARBA" id="ARBA00022729"/>
    </source>
</evidence>
<dbReference type="Gene3D" id="3.40.50.1110">
    <property type="entry name" value="SGNH hydrolase"/>
    <property type="match status" value="1"/>
</dbReference>
<dbReference type="PANTHER" id="PTHR22835">
    <property type="entry name" value="ZINC FINGER FYVE DOMAIN CONTAINING PROTEIN"/>
    <property type="match status" value="1"/>
</dbReference>
<keyword evidence="6" id="KW-1185">Reference proteome</keyword>
<dbReference type="AlphaFoldDB" id="A0A2P5FMP6"/>
<proteinExistence type="inferred from homology"/>
<comment type="similarity">
    <text evidence="1">Belongs to the 'GDSL' lipolytic enzyme family.</text>
</comment>
<dbReference type="InterPro" id="IPR001087">
    <property type="entry name" value="GDSL"/>
</dbReference>
<evidence type="ECO:0000313" key="6">
    <source>
        <dbReference type="Proteomes" id="UP000237000"/>
    </source>
</evidence>
<dbReference type="SUPFAM" id="SSF52266">
    <property type="entry name" value="SGNH hydrolase"/>
    <property type="match status" value="1"/>
</dbReference>
<sequence length="388" mass="42803">MTFLGLNKKSQMAAAIGVVLVASLLYLCPSKACQFPAIYNFGDSNSDSGAVSAAFGRLPPPYGETFFGKPSGRYSDGRLVIDFIAEHLGLPFLNAYLDSIGSNFSHGANFAASGSTMQPVNAKLYEEGFNPLSLNVQLLQFEQLKDRTEEIYAQAKSSQITSNLPKPGDFSKALYTLDSGQNDLHYGLVKLTMKQLKESIPYIINQFSLSIEKLYQKGARIFWIHNTGPIGCLPFFVITTPPKPEDTDQSGCIKSHNGVAQEFNKQLKEQVSKLRTQLSGATLYYVDIYTVKYSLIREANKYGFLSPLGYCCRHYGDSGLRCWETEKRNGTEIFATSCSDPLKYISWDGIHYTEAANKWIANHILDGSFSDPPVPLSKTCSGPGSSSR</sequence>
<dbReference type="Pfam" id="PF00657">
    <property type="entry name" value="Lipase_GDSL"/>
    <property type="match status" value="1"/>
</dbReference>
<dbReference type="EMBL" id="JXTC01000021">
    <property type="protein sequence ID" value="PON99078.1"/>
    <property type="molecule type" value="Genomic_DNA"/>
</dbReference>
<accession>A0A2P5FMP6</accession>